<dbReference type="AlphaFoldDB" id="A0A3S0FYX8"/>
<dbReference type="OrthoDB" id="9800698at2"/>
<evidence type="ECO:0000256" key="1">
    <source>
        <dbReference type="SAM" id="MobiDB-lite"/>
    </source>
</evidence>
<comment type="caution">
    <text evidence="2">The sequence shown here is derived from an EMBL/GenBank/DDBJ whole genome shotgun (WGS) entry which is preliminary data.</text>
</comment>
<evidence type="ECO:0008006" key="4">
    <source>
        <dbReference type="Google" id="ProtNLM"/>
    </source>
</evidence>
<feature type="region of interest" description="Disordered" evidence="1">
    <location>
        <begin position="71"/>
        <end position="94"/>
    </location>
</feature>
<dbReference type="Proteomes" id="UP000278398">
    <property type="component" value="Unassembled WGS sequence"/>
</dbReference>
<evidence type="ECO:0000313" key="2">
    <source>
        <dbReference type="EMBL" id="RST80105.1"/>
    </source>
</evidence>
<proteinExistence type="predicted"/>
<name>A0A3S0FYX8_9HYPH</name>
<dbReference type="SUPFAM" id="SSF52540">
    <property type="entry name" value="P-loop containing nucleoside triphosphate hydrolases"/>
    <property type="match status" value="1"/>
</dbReference>
<sequence length="289" mass="31953">MTDCHRPTDALLTGLPRSGTTLTCHLLNKLPDSVALHEPMQVAELAALAPSDMTGRIEAFFAQQRAMIEREGKATSKSNNGSVPSNPWGNPDESGVRRPLIDGLEIEVRNVTGPDFRLYMKHPAFFTAALPILAAHFECFAIVRNPLAVLLSWRNVPLAVGEGWMPAAQRHDRALDAALKAQPSVLERQFILLDYCFQRYADHLPGRTLAYEAIIASRGRSLALVDPRAERLDEALHSRNGLRLTRDPDACDIARRLVDRDSPCWLFYDRAEVEAVASAAAHRSTRTAG</sequence>
<protein>
    <recommendedName>
        <fullName evidence="4">Sulfotransferase</fullName>
    </recommendedName>
</protein>
<reference evidence="2 3" key="1">
    <citation type="submission" date="2018-12" db="EMBL/GenBank/DDBJ databases">
        <title>Mesorhizobium carbonis sp. nov., isolated from coal mine water.</title>
        <authorList>
            <person name="Xin W."/>
            <person name="Xu Z."/>
            <person name="Xiang F."/>
            <person name="Zhang J."/>
            <person name="Xi L."/>
            <person name="Liu J."/>
        </authorList>
    </citation>
    <scope>NUCLEOTIDE SEQUENCE [LARGE SCALE GENOMIC DNA]</scope>
    <source>
        <strain evidence="2 3">B2.3</strain>
    </source>
</reference>
<accession>A0A3S0FYX8</accession>
<dbReference type="EMBL" id="RWKW01000146">
    <property type="protein sequence ID" value="RST80105.1"/>
    <property type="molecule type" value="Genomic_DNA"/>
</dbReference>
<gene>
    <name evidence="2" type="ORF">EJC49_24740</name>
</gene>
<dbReference type="InterPro" id="IPR027417">
    <property type="entry name" value="P-loop_NTPase"/>
</dbReference>
<organism evidence="2 3">
    <name type="scientific">Aquibium carbonis</name>
    <dbReference type="NCBI Taxonomy" id="2495581"/>
    <lineage>
        <taxon>Bacteria</taxon>
        <taxon>Pseudomonadati</taxon>
        <taxon>Pseudomonadota</taxon>
        <taxon>Alphaproteobacteria</taxon>
        <taxon>Hyphomicrobiales</taxon>
        <taxon>Phyllobacteriaceae</taxon>
        <taxon>Aquibium</taxon>
    </lineage>
</organism>
<feature type="compositionally biased region" description="Polar residues" evidence="1">
    <location>
        <begin position="75"/>
        <end position="88"/>
    </location>
</feature>
<evidence type="ECO:0000313" key="3">
    <source>
        <dbReference type="Proteomes" id="UP000278398"/>
    </source>
</evidence>
<keyword evidence="3" id="KW-1185">Reference proteome</keyword>
<dbReference type="Gene3D" id="3.40.50.300">
    <property type="entry name" value="P-loop containing nucleotide triphosphate hydrolases"/>
    <property type="match status" value="1"/>
</dbReference>
<dbReference type="RefSeq" id="WP_126702594.1">
    <property type="nucleotide sequence ID" value="NZ_RWKW01000146.1"/>
</dbReference>